<evidence type="ECO:0000313" key="2">
    <source>
        <dbReference type="Proteomes" id="UP000296049"/>
    </source>
</evidence>
<dbReference type="EMBL" id="KB744126">
    <property type="protein sequence ID" value="EOA95943.1"/>
    <property type="molecule type" value="Genomic_DNA"/>
</dbReference>
<dbReference type="Proteomes" id="UP000296049">
    <property type="component" value="Unassembled WGS sequence"/>
</dbReference>
<reference evidence="2" key="1">
    <citation type="journal article" date="2013" name="Nat. Genet.">
        <title>The duck genome and transcriptome provide insight into an avian influenza virus reservoir species.</title>
        <authorList>
            <person name="Huang Y."/>
            <person name="Li Y."/>
            <person name="Burt D.W."/>
            <person name="Chen H."/>
            <person name="Zhang Y."/>
            <person name="Qian W."/>
            <person name="Kim H."/>
            <person name="Gan S."/>
            <person name="Zhao Y."/>
            <person name="Li J."/>
            <person name="Yi K."/>
            <person name="Feng H."/>
            <person name="Zhu P."/>
            <person name="Li B."/>
            <person name="Liu Q."/>
            <person name="Fairley S."/>
            <person name="Magor K.E."/>
            <person name="Du Z."/>
            <person name="Hu X."/>
            <person name="Goodman L."/>
            <person name="Tafer H."/>
            <person name="Vignal A."/>
            <person name="Lee T."/>
            <person name="Kim K.W."/>
            <person name="Sheng Z."/>
            <person name="An Y."/>
            <person name="Searle S."/>
            <person name="Herrero J."/>
            <person name="Groenen M.A."/>
            <person name="Crooijmans R.P."/>
            <person name="Faraut T."/>
            <person name="Cai Q."/>
            <person name="Webster R.G."/>
            <person name="Aldridge J.R."/>
            <person name="Warren W.C."/>
            <person name="Bartschat S."/>
            <person name="Kehr S."/>
            <person name="Marz M."/>
            <person name="Stadler P.F."/>
            <person name="Smith J."/>
            <person name="Kraus R.H."/>
            <person name="Zhao Y."/>
            <person name="Ren L."/>
            <person name="Fei J."/>
            <person name="Morisson M."/>
            <person name="Kaiser P."/>
            <person name="Griffin D.K."/>
            <person name="Rao M."/>
            <person name="Pitel F."/>
            <person name="Wang J."/>
            <person name="Li N."/>
        </authorList>
    </citation>
    <scope>NUCLEOTIDE SEQUENCE [LARGE SCALE GENOMIC DNA]</scope>
</reference>
<evidence type="ECO:0000313" key="1">
    <source>
        <dbReference type="EMBL" id="EOA95943.1"/>
    </source>
</evidence>
<proteinExistence type="predicted"/>
<name>R0KRR4_ANAPL</name>
<accession>R0KRR4</accession>
<organism evidence="1 2">
    <name type="scientific">Anas platyrhynchos</name>
    <name type="common">Mallard</name>
    <name type="synonym">Anas boschas</name>
    <dbReference type="NCBI Taxonomy" id="8839"/>
    <lineage>
        <taxon>Eukaryota</taxon>
        <taxon>Metazoa</taxon>
        <taxon>Chordata</taxon>
        <taxon>Craniata</taxon>
        <taxon>Vertebrata</taxon>
        <taxon>Euteleostomi</taxon>
        <taxon>Archelosauria</taxon>
        <taxon>Archosauria</taxon>
        <taxon>Dinosauria</taxon>
        <taxon>Saurischia</taxon>
        <taxon>Theropoda</taxon>
        <taxon>Coelurosauria</taxon>
        <taxon>Aves</taxon>
        <taxon>Neognathae</taxon>
        <taxon>Galloanserae</taxon>
        <taxon>Anseriformes</taxon>
        <taxon>Anatidae</taxon>
        <taxon>Anatinae</taxon>
        <taxon>Anas</taxon>
    </lineage>
</organism>
<sequence>MLEDCSGLVSLAAEDEQHSCKALLTYMYISMSWCFYKGNVFLNSFKQNPFKQKRVGSYHDAIPYPLIPTSLLVGAECSILPSSPLERGLLPFKPVGDDQPRFKECSIRKIILAGRWNHKDLAAPAQAGAKSSSCMQKLESSDGAVCEWRGNSD</sequence>
<dbReference type="AlphaFoldDB" id="R0KRR4"/>
<gene>
    <name evidence="1" type="ORF">Anapl_18006</name>
</gene>
<protein>
    <submittedName>
        <fullName evidence="1">Uncharacterized protein</fullName>
    </submittedName>
</protein>
<keyword evidence="2" id="KW-1185">Reference proteome</keyword>